<dbReference type="PROSITE" id="PS50048">
    <property type="entry name" value="ZN2_CY6_FUNGAL_2"/>
    <property type="match status" value="1"/>
</dbReference>
<evidence type="ECO:0000256" key="3">
    <source>
        <dbReference type="ARBA" id="ARBA00022833"/>
    </source>
</evidence>
<dbReference type="GO" id="GO:0008270">
    <property type="term" value="F:zinc ion binding"/>
    <property type="evidence" value="ECO:0007669"/>
    <property type="project" value="InterPro"/>
</dbReference>
<keyword evidence="11" id="KW-1185">Reference proteome</keyword>
<feature type="domain" description="Zn(2)-C6 fungal-type" evidence="9">
    <location>
        <begin position="29"/>
        <end position="59"/>
    </location>
</feature>
<dbReference type="Pfam" id="PF00172">
    <property type="entry name" value="Zn_clus"/>
    <property type="match status" value="1"/>
</dbReference>
<feature type="compositionally biased region" description="Polar residues" evidence="8">
    <location>
        <begin position="88"/>
        <end position="101"/>
    </location>
</feature>
<dbReference type="SMART" id="SM00066">
    <property type="entry name" value="GAL4"/>
    <property type="match status" value="1"/>
</dbReference>
<evidence type="ECO:0000256" key="2">
    <source>
        <dbReference type="ARBA" id="ARBA00022723"/>
    </source>
</evidence>
<name>A0AAD4CI99_ASPNN</name>
<dbReference type="InterPro" id="IPR052202">
    <property type="entry name" value="Yeast_MetPath_Reg"/>
</dbReference>
<dbReference type="SUPFAM" id="SSF57701">
    <property type="entry name" value="Zn2/Cys6 DNA-binding domain"/>
    <property type="match status" value="1"/>
</dbReference>
<proteinExistence type="predicted"/>
<dbReference type="PANTHER" id="PTHR47782:SF12">
    <property type="entry name" value="ZN(II)2CYS6 TRANSCRIPTION FACTOR (EUROFUNG)"/>
    <property type="match status" value="1"/>
</dbReference>
<keyword evidence="6" id="KW-0804">Transcription</keyword>
<organism evidence="10 11">
    <name type="scientific">Aspergillus nanangensis</name>
    <dbReference type="NCBI Taxonomy" id="2582783"/>
    <lineage>
        <taxon>Eukaryota</taxon>
        <taxon>Fungi</taxon>
        <taxon>Dikarya</taxon>
        <taxon>Ascomycota</taxon>
        <taxon>Pezizomycotina</taxon>
        <taxon>Eurotiomycetes</taxon>
        <taxon>Eurotiomycetidae</taxon>
        <taxon>Eurotiales</taxon>
        <taxon>Aspergillaceae</taxon>
        <taxon>Aspergillus</taxon>
        <taxon>Aspergillus subgen. Circumdati</taxon>
    </lineage>
</organism>
<accession>A0AAD4CI99</accession>
<dbReference type="EMBL" id="VCAU01000072">
    <property type="protein sequence ID" value="KAF9886792.1"/>
    <property type="molecule type" value="Genomic_DNA"/>
</dbReference>
<evidence type="ECO:0000259" key="9">
    <source>
        <dbReference type="PROSITE" id="PS50048"/>
    </source>
</evidence>
<dbReference type="CDD" id="cd12148">
    <property type="entry name" value="fungal_TF_MHR"/>
    <property type="match status" value="1"/>
</dbReference>
<dbReference type="PANTHER" id="PTHR47782">
    <property type="entry name" value="ZN(II)2CYS6 TRANSCRIPTION FACTOR (EUROFUNG)-RELATED"/>
    <property type="match status" value="1"/>
</dbReference>
<reference evidence="10" key="2">
    <citation type="submission" date="2020-02" db="EMBL/GenBank/DDBJ databases">
        <authorList>
            <person name="Gilchrist C.L.M."/>
            <person name="Chooi Y.-H."/>
        </authorList>
    </citation>
    <scope>NUCLEOTIDE SEQUENCE</scope>
    <source>
        <strain evidence="10">MST-FP2251</strain>
    </source>
</reference>
<dbReference type="InterPro" id="IPR007219">
    <property type="entry name" value="XnlR_reg_dom"/>
</dbReference>
<keyword evidence="4" id="KW-0805">Transcription regulation</keyword>
<evidence type="ECO:0000256" key="4">
    <source>
        <dbReference type="ARBA" id="ARBA00023015"/>
    </source>
</evidence>
<dbReference type="PROSITE" id="PS51257">
    <property type="entry name" value="PROKAR_LIPOPROTEIN"/>
    <property type="match status" value="1"/>
</dbReference>
<dbReference type="SMART" id="SM00906">
    <property type="entry name" value="Fungal_trans"/>
    <property type="match status" value="1"/>
</dbReference>
<evidence type="ECO:0000256" key="6">
    <source>
        <dbReference type="ARBA" id="ARBA00023163"/>
    </source>
</evidence>
<dbReference type="GO" id="GO:0000981">
    <property type="term" value="F:DNA-binding transcription factor activity, RNA polymerase II-specific"/>
    <property type="evidence" value="ECO:0007669"/>
    <property type="project" value="InterPro"/>
</dbReference>
<dbReference type="GO" id="GO:0005634">
    <property type="term" value="C:nucleus"/>
    <property type="evidence" value="ECO:0007669"/>
    <property type="project" value="UniProtKB-SubCell"/>
</dbReference>
<dbReference type="PROSITE" id="PS00463">
    <property type="entry name" value="ZN2_CY6_FUNGAL_1"/>
    <property type="match status" value="1"/>
</dbReference>
<sequence length="653" mass="73087">MELPMSKTSGPKRSWVADNPGTVSLSSVACQQCRARKVKCGGEYPECLECSKAGVPCIIADPTAPREYTRTEVFELQQKLHHLKSRLRSSTSGQDVPNNPQGPEELQPTPPNLRENRYVGQENGISFFLSRLLSGHNHPGLSASLKGKPAPHGPGFVYQPPHTFPSPQTASLAVTEYFRGDYVAHPFLDPAKIHTTLEKQSKQSISACDKHSLFQLNMVMAIGSIGVFRSGRCDLHPFGFFTAALEVNPPSASSFNSLEDIENFLLIARFGSFYDIGIRSSRCSLWELGRLCVRICVELGLHRLQPRHLNNESLDIERCRKLFWESYLLDRYSSSTLGRPFAIGDASIAAPLPRSSDDTNSILNWQVGLSQLTSKLYNLLRKRHFSHTLDITLSPTADAGDTLSLLRNFHSCLREWRQKAPFFESPICMEQTQQLFDVLCQESRLRLLRVTIDKLSFGSRMPPQSLLRPCYQAACHIILSFETLRRLPESLVTFNRTYTHLIFIAGLVVAFMINIQLSQDRQRPDDLTSGIDLDYLLDDLLDDHPTYPSAENVWDRLSAAGELLSWFSETIPDVSVYSCCFDNLKRGLDSARPVSRTCNAPAGNPLPSVEASMVDHPVQATSANPVMSQQSDYLWAVEGPPETWSLQDTPIRD</sequence>
<evidence type="ECO:0000256" key="5">
    <source>
        <dbReference type="ARBA" id="ARBA00023125"/>
    </source>
</evidence>
<dbReference type="AlphaFoldDB" id="A0AAD4CI99"/>
<reference evidence="10" key="1">
    <citation type="journal article" date="2019" name="Beilstein J. Org. Chem.">
        <title>Nanangenines: drimane sesquiterpenoids as the dominant metabolite cohort of a novel Australian fungus, Aspergillus nanangensis.</title>
        <authorList>
            <person name="Lacey H.J."/>
            <person name="Gilchrist C.L.M."/>
            <person name="Crombie A."/>
            <person name="Kalaitzis J.A."/>
            <person name="Vuong D."/>
            <person name="Rutledge P.J."/>
            <person name="Turner P."/>
            <person name="Pitt J.I."/>
            <person name="Lacey E."/>
            <person name="Chooi Y.H."/>
            <person name="Piggott A.M."/>
        </authorList>
    </citation>
    <scope>NUCLEOTIDE SEQUENCE</scope>
    <source>
        <strain evidence="10">MST-FP2251</strain>
    </source>
</reference>
<dbReference type="CDD" id="cd00067">
    <property type="entry name" value="GAL4"/>
    <property type="match status" value="1"/>
</dbReference>
<evidence type="ECO:0000256" key="1">
    <source>
        <dbReference type="ARBA" id="ARBA00004123"/>
    </source>
</evidence>
<evidence type="ECO:0000256" key="8">
    <source>
        <dbReference type="SAM" id="MobiDB-lite"/>
    </source>
</evidence>
<dbReference type="Proteomes" id="UP001194746">
    <property type="component" value="Unassembled WGS sequence"/>
</dbReference>
<comment type="caution">
    <text evidence="10">The sequence shown here is derived from an EMBL/GenBank/DDBJ whole genome shotgun (WGS) entry which is preliminary data.</text>
</comment>
<feature type="region of interest" description="Disordered" evidence="8">
    <location>
        <begin position="84"/>
        <end position="116"/>
    </location>
</feature>
<dbReference type="GO" id="GO:0043565">
    <property type="term" value="F:sequence-specific DNA binding"/>
    <property type="evidence" value="ECO:0007669"/>
    <property type="project" value="TreeGrafter"/>
</dbReference>
<gene>
    <name evidence="10" type="ORF">FE257_011169</name>
</gene>
<evidence type="ECO:0000313" key="11">
    <source>
        <dbReference type="Proteomes" id="UP001194746"/>
    </source>
</evidence>
<dbReference type="Pfam" id="PF04082">
    <property type="entry name" value="Fungal_trans"/>
    <property type="match status" value="1"/>
</dbReference>
<evidence type="ECO:0000313" key="10">
    <source>
        <dbReference type="EMBL" id="KAF9886792.1"/>
    </source>
</evidence>
<dbReference type="Gene3D" id="4.10.240.10">
    <property type="entry name" value="Zn(2)-C6 fungal-type DNA-binding domain"/>
    <property type="match status" value="1"/>
</dbReference>
<dbReference type="GO" id="GO:0006351">
    <property type="term" value="P:DNA-templated transcription"/>
    <property type="evidence" value="ECO:0007669"/>
    <property type="project" value="InterPro"/>
</dbReference>
<comment type="subcellular location">
    <subcellularLocation>
        <location evidence="1">Nucleus</location>
    </subcellularLocation>
</comment>
<keyword evidence="7" id="KW-0539">Nucleus</keyword>
<keyword evidence="3" id="KW-0862">Zinc</keyword>
<dbReference type="InterPro" id="IPR036864">
    <property type="entry name" value="Zn2-C6_fun-type_DNA-bd_sf"/>
</dbReference>
<keyword evidence="5" id="KW-0238">DNA-binding</keyword>
<dbReference type="InterPro" id="IPR001138">
    <property type="entry name" value="Zn2Cys6_DnaBD"/>
</dbReference>
<keyword evidence="2" id="KW-0479">Metal-binding</keyword>
<evidence type="ECO:0000256" key="7">
    <source>
        <dbReference type="ARBA" id="ARBA00023242"/>
    </source>
</evidence>
<protein>
    <recommendedName>
        <fullName evidence="9">Zn(2)-C6 fungal-type domain-containing protein</fullName>
    </recommendedName>
</protein>
<dbReference type="GO" id="GO:0045944">
    <property type="term" value="P:positive regulation of transcription by RNA polymerase II"/>
    <property type="evidence" value="ECO:0007669"/>
    <property type="project" value="TreeGrafter"/>
</dbReference>